<accession>A0A6N8U7F5</accession>
<dbReference type="AlphaFoldDB" id="A0A6N8U7F5"/>
<comment type="caution">
    <text evidence="1">The sequence shown here is derived from an EMBL/GenBank/DDBJ whole genome shotgun (WGS) entry which is preliminary data.</text>
</comment>
<reference evidence="1 2" key="2">
    <citation type="submission" date="2020-01" db="EMBL/GenBank/DDBJ databases">
        <title>Clostridiaceae sp. nov. isolated from the gut of human by culturomics.</title>
        <authorList>
            <person name="Chang Y."/>
        </authorList>
    </citation>
    <scope>NUCLEOTIDE SEQUENCE [LARGE SCALE GENOMIC DNA]</scope>
    <source>
        <strain evidence="1 2">DONG20-135</strain>
    </source>
</reference>
<name>A0A6N8U7F5_9FIRM</name>
<dbReference type="Proteomes" id="UP000434036">
    <property type="component" value="Unassembled WGS sequence"/>
</dbReference>
<dbReference type="InterPro" id="IPR025460">
    <property type="entry name" value="DUF4280"/>
</dbReference>
<evidence type="ECO:0000313" key="2">
    <source>
        <dbReference type="Proteomes" id="UP000434036"/>
    </source>
</evidence>
<gene>
    <name evidence="1" type="ORF">GSF08_09215</name>
</gene>
<keyword evidence="2" id="KW-1185">Reference proteome</keyword>
<proteinExistence type="predicted"/>
<reference evidence="1 2" key="1">
    <citation type="submission" date="2019-12" db="EMBL/GenBank/DDBJ databases">
        <authorList>
            <person name="Yang R."/>
        </authorList>
    </citation>
    <scope>NUCLEOTIDE SEQUENCE [LARGE SCALE GENOMIC DNA]</scope>
    <source>
        <strain evidence="1 2">DONG20-135</strain>
    </source>
</reference>
<dbReference type="EMBL" id="WUUQ01000003">
    <property type="protein sequence ID" value="MXQ74116.1"/>
    <property type="molecule type" value="Genomic_DNA"/>
</dbReference>
<sequence>MDLLVSGNTILTCTFGTAPAKLNVFPDARIIYKGQPLATVMDNRPIQNIIPFGMCTSMANPAVAAATAAALGVLTPMPCMPVPCGPWSISKPSVLLAGKPCLTSSSKLMCAYGGQISITPQASNITTK</sequence>
<evidence type="ECO:0000313" key="1">
    <source>
        <dbReference type="EMBL" id="MXQ74116.1"/>
    </source>
</evidence>
<organism evidence="1 2">
    <name type="scientific">Copranaerobaculum intestinale</name>
    <dbReference type="NCBI Taxonomy" id="2692629"/>
    <lineage>
        <taxon>Bacteria</taxon>
        <taxon>Bacillati</taxon>
        <taxon>Bacillota</taxon>
        <taxon>Erysipelotrichia</taxon>
        <taxon>Erysipelotrichales</taxon>
        <taxon>Erysipelotrichaceae</taxon>
        <taxon>Copranaerobaculum</taxon>
    </lineage>
</organism>
<protein>
    <submittedName>
        <fullName evidence="1">DUF4280 domain-containing protein</fullName>
    </submittedName>
</protein>
<dbReference type="Pfam" id="PF14107">
    <property type="entry name" value="DUF4280"/>
    <property type="match status" value="1"/>
</dbReference>